<dbReference type="HAMAP" id="MF_00460">
    <property type="entry name" value="UPF0125_RnfH"/>
    <property type="match status" value="1"/>
</dbReference>
<protein>
    <recommendedName>
        <fullName evidence="2">UPF0125 protein EXJ73_01675</fullName>
    </recommendedName>
</protein>
<keyword evidence="5" id="KW-1185">Reference proteome</keyword>
<feature type="region of interest" description="Disordered" evidence="3">
    <location>
        <begin position="1"/>
        <end position="30"/>
    </location>
</feature>
<dbReference type="PANTHER" id="PTHR37483:SF1">
    <property type="entry name" value="UPF0125 PROTEIN RATB"/>
    <property type="match status" value="1"/>
</dbReference>
<dbReference type="InterPro" id="IPR005346">
    <property type="entry name" value="RnfH"/>
</dbReference>
<evidence type="ECO:0000256" key="3">
    <source>
        <dbReference type="SAM" id="MobiDB-lite"/>
    </source>
</evidence>
<comment type="caution">
    <text evidence="4">The sequence shown here is derived from an EMBL/GenBank/DDBJ whole genome shotgun (WGS) entry which is preliminary data.</text>
</comment>
<dbReference type="Gene3D" id="3.10.20.280">
    <property type="entry name" value="RnfH-like"/>
    <property type="match status" value="1"/>
</dbReference>
<name>A0A9X4LDK3_9BURK</name>
<proteinExistence type="inferred from homology"/>
<dbReference type="PROSITE" id="PS51257">
    <property type="entry name" value="PROKAR_LIPOPROTEIN"/>
    <property type="match status" value="1"/>
</dbReference>
<dbReference type="EMBL" id="SGUG01000002">
    <property type="protein sequence ID" value="MDG0861183.1"/>
    <property type="molecule type" value="Genomic_DNA"/>
</dbReference>
<dbReference type="InterPro" id="IPR016155">
    <property type="entry name" value="Mopterin_synth/thiamin_S_b"/>
</dbReference>
<evidence type="ECO:0000256" key="2">
    <source>
        <dbReference type="HAMAP-Rule" id="MF_00460"/>
    </source>
</evidence>
<dbReference type="Pfam" id="PF03658">
    <property type="entry name" value="Ub-RnfH"/>
    <property type="match status" value="1"/>
</dbReference>
<evidence type="ECO:0000313" key="4">
    <source>
        <dbReference type="EMBL" id="MDG0861183.1"/>
    </source>
</evidence>
<reference evidence="4" key="1">
    <citation type="submission" date="2019-02" db="EMBL/GenBank/DDBJ databases">
        <title>Draft genome of the type strain Pelomonas aquatica CCUG 52575T.</title>
        <authorList>
            <person name="Gomila M."/>
            <person name="Lalucat J."/>
        </authorList>
    </citation>
    <scope>NUCLEOTIDE SEQUENCE</scope>
    <source>
        <strain evidence="4">CCUG 52575</strain>
    </source>
</reference>
<organism evidence="4 5">
    <name type="scientific">Pelomonas aquatica</name>
    <dbReference type="NCBI Taxonomy" id="431058"/>
    <lineage>
        <taxon>Bacteria</taxon>
        <taxon>Pseudomonadati</taxon>
        <taxon>Pseudomonadota</taxon>
        <taxon>Betaproteobacteria</taxon>
        <taxon>Burkholderiales</taxon>
        <taxon>Sphaerotilaceae</taxon>
        <taxon>Roseateles</taxon>
    </lineage>
</organism>
<evidence type="ECO:0000256" key="1">
    <source>
        <dbReference type="ARBA" id="ARBA00010645"/>
    </source>
</evidence>
<dbReference type="AlphaFoldDB" id="A0A9X4LDK3"/>
<gene>
    <name evidence="4" type="ORF">EXJ73_01675</name>
</gene>
<dbReference type="PANTHER" id="PTHR37483">
    <property type="entry name" value="UPF0125 PROTEIN RATB"/>
    <property type="match status" value="1"/>
</dbReference>
<feature type="region of interest" description="Disordered" evidence="3">
    <location>
        <begin position="108"/>
        <end position="136"/>
    </location>
</feature>
<accession>A0A9X4LDK3</accession>
<feature type="compositionally biased region" description="Basic residues" evidence="3">
    <location>
        <begin position="114"/>
        <end position="136"/>
    </location>
</feature>
<evidence type="ECO:0000313" key="5">
    <source>
        <dbReference type="Proteomes" id="UP001152766"/>
    </source>
</evidence>
<sequence>MPSAAARWRPSSAPCSTASPTPSSTASCSARKASTVRVELVWSPAAGDVQQRWLDVEEGATIESALRGCAGFSPPPGELRVGIWGRLRPLDTQLRERDRIEVYRPLTVDPKEARRQRHAKRGERIVSRHRPKAGSG</sequence>
<dbReference type="Proteomes" id="UP001152766">
    <property type="component" value="Unassembled WGS sequence"/>
</dbReference>
<dbReference type="SUPFAM" id="SSF54285">
    <property type="entry name" value="MoaD/ThiS"/>
    <property type="match status" value="1"/>
</dbReference>
<dbReference type="InterPro" id="IPR037021">
    <property type="entry name" value="RnfH_sf"/>
</dbReference>
<comment type="similarity">
    <text evidence="1 2">Belongs to the UPF0125 (RnfH) family.</text>
</comment>